<dbReference type="Proteomes" id="UP000000849">
    <property type="component" value="Chromosome"/>
</dbReference>
<dbReference type="AlphaFoldDB" id="D5ULA2"/>
<evidence type="ECO:0000256" key="2">
    <source>
        <dbReference type="SAM" id="Phobius"/>
    </source>
</evidence>
<keyword evidence="2" id="KW-0472">Membrane</keyword>
<name>D5ULA2_CELFN</name>
<accession>D5ULA2</accession>
<evidence type="ECO:0000259" key="3">
    <source>
        <dbReference type="Pfam" id="PF13349"/>
    </source>
</evidence>
<dbReference type="Pfam" id="PF13349">
    <property type="entry name" value="DUF4097"/>
    <property type="match status" value="1"/>
</dbReference>
<organism evidence="4 5">
    <name type="scientific">Cellulomonas flavigena (strain ATCC 482 / DSM 20109 / BCRC 11376 / JCM 18109 / NBRC 3775 / NCIMB 8073 / NRS 134)</name>
    <dbReference type="NCBI Taxonomy" id="446466"/>
    <lineage>
        <taxon>Bacteria</taxon>
        <taxon>Bacillati</taxon>
        <taxon>Actinomycetota</taxon>
        <taxon>Actinomycetes</taxon>
        <taxon>Micrococcales</taxon>
        <taxon>Cellulomonadaceae</taxon>
        <taxon>Cellulomonas</taxon>
    </lineage>
</organism>
<dbReference type="InterPro" id="IPR025164">
    <property type="entry name" value="Toastrack_DUF4097"/>
</dbReference>
<dbReference type="STRING" id="446466.Cfla_3102"/>
<evidence type="ECO:0000313" key="4">
    <source>
        <dbReference type="EMBL" id="ADG75984.1"/>
    </source>
</evidence>
<dbReference type="RefSeq" id="WP_013118315.1">
    <property type="nucleotide sequence ID" value="NC_014151.1"/>
</dbReference>
<feature type="transmembrane region" description="Helical" evidence="2">
    <location>
        <begin position="30"/>
        <end position="56"/>
    </location>
</feature>
<dbReference type="KEGG" id="cfl:Cfla_3102"/>
<keyword evidence="2" id="KW-1133">Transmembrane helix</keyword>
<evidence type="ECO:0000313" key="5">
    <source>
        <dbReference type="Proteomes" id="UP000000849"/>
    </source>
</evidence>
<keyword evidence="5" id="KW-1185">Reference proteome</keyword>
<feature type="domain" description="DUF4097" evidence="3">
    <location>
        <begin position="130"/>
        <end position="280"/>
    </location>
</feature>
<sequence>MTAARPTDVPTAPATLPAASAPRRRSPGGIALTVLGVALALAAVALGVLQGLAWLFTQESSGSATLAATDVVEVVADGQVHVSAEAVQEVRVDREAQYAWSAPAYDVRSDGERTVVRHRCPAIAVRCSADLSVTVPEGTRVVVRSGDGDVRVAGPSDAVTVRATDGDVHVSGTRGDVEVRGADGDVSVDDVRGAVLADVTDGALRVADVTGGVVVGTVDGRVDVLRVGGDVEARTTSGRLEVSDVRGALTATSTDGDVLVAAVAGDVTASTVDGDLTVHGNGEPVALTLDTAGRQRVEAPTDPDADVRVVLRAVDGAVAYLAP</sequence>
<dbReference type="HOGENOM" id="CLU_068453_0_0_11"/>
<keyword evidence="2" id="KW-0812">Transmembrane</keyword>
<reference evidence="4 5" key="1">
    <citation type="journal article" date="2010" name="Stand. Genomic Sci.">
        <title>Complete genome sequence of Cellulomonas flavigena type strain (134).</title>
        <authorList>
            <person name="Abt B."/>
            <person name="Foster B."/>
            <person name="Lapidus A."/>
            <person name="Clum A."/>
            <person name="Sun H."/>
            <person name="Pukall R."/>
            <person name="Lucas S."/>
            <person name="Glavina Del Rio T."/>
            <person name="Nolan M."/>
            <person name="Tice H."/>
            <person name="Cheng J.F."/>
            <person name="Pitluck S."/>
            <person name="Liolios K."/>
            <person name="Ivanova N."/>
            <person name="Mavromatis K."/>
            <person name="Ovchinnikova G."/>
            <person name="Pati A."/>
            <person name="Goodwin L."/>
            <person name="Chen A."/>
            <person name="Palaniappan K."/>
            <person name="Land M."/>
            <person name="Hauser L."/>
            <person name="Chang Y.J."/>
            <person name="Jeffries C.D."/>
            <person name="Rohde M."/>
            <person name="Goker M."/>
            <person name="Woyke T."/>
            <person name="Bristow J."/>
            <person name="Eisen J.A."/>
            <person name="Markowitz V."/>
            <person name="Hugenholtz P."/>
            <person name="Kyrpides N.C."/>
            <person name="Klenk H.P."/>
        </authorList>
    </citation>
    <scope>NUCLEOTIDE SEQUENCE [LARGE SCALE GENOMIC DNA]</scope>
    <source>
        <strain evidence="5">ATCC 482 / DSM 20109 / BCRC 11376 / JCM 18109 / NBRC 3775 / NCIMB 8073 / NRS 134</strain>
    </source>
</reference>
<proteinExistence type="predicted"/>
<feature type="region of interest" description="Disordered" evidence="1">
    <location>
        <begin position="1"/>
        <end position="24"/>
    </location>
</feature>
<evidence type="ECO:0000256" key="1">
    <source>
        <dbReference type="SAM" id="MobiDB-lite"/>
    </source>
</evidence>
<dbReference type="eggNOG" id="COG3595">
    <property type="taxonomic scope" value="Bacteria"/>
</dbReference>
<feature type="compositionally biased region" description="Low complexity" evidence="1">
    <location>
        <begin position="10"/>
        <end position="24"/>
    </location>
</feature>
<dbReference type="EMBL" id="CP001964">
    <property type="protein sequence ID" value="ADG75984.1"/>
    <property type="molecule type" value="Genomic_DNA"/>
</dbReference>
<protein>
    <recommendedName>
        <fullName evidence="3">DUF4097 domain-containing protein</fullName>
    </recommendedName>
</protein>
<gene>
    <name evidence="4" type="ordered locus">Cfla_3102</name>
</gene>